<keyword evidence="2 4" id="KW-0450">Lipoyl</keyword>
<dbReference type="NCBIfam" id="NF002270">
    <property type="entry name" value="PRK01202.1"/>
    <property type="match status" value="1"/>
</dbReference>
<dbReference type="OrthoDB" id="10264154at2759"/>
<evidence type="ECO:0000313" key="11">
    <source>
        <dbReference type="WBParaSite" id="BXY_0911500.1"/>
    </source>
</evidence>
<dbReference type="GO" id="GO:0005739">
    <property type="term" value="C:mitochondrion"/>
    <property type="evidence" value="ECO:0007669"/>
    <property type="project" value="UniProtKB-SubCell"/>
</dbReference>
<dbReference type="HAMAP" id="MF_00272">
    <property type="entry name" value="GcvH"/>
    <property type="match status" value="1"/>
</dbReference>
<dbReference type="EMBL" id="CAJFCV020000001">
    <property type="protein sequence ID" value="CAG9087179.1"/>
    <property type="molecule type" value="Genomic_DNA"/>
</dbReference>
<dbReference type="PANTHER" id="PTHR11715">
    <property type="entry name" value="GLYCINE CLEAVAGE SYSTEM H PROTEIN"/>
    <property type="match status" value="1"/>
</dbReference>
<gene>
    <name evidence="7" type="ORF">BXYJ_LOCUS2144</name>
</gene>
<keyword evidence="10" id="KW-1185">Reference proteome</keyword>
<dbReference type="PANTHER" id="PTHR11715:SF3">
    <property type="entry name" value="GLYCINE CLEAVAGE SYSTEM H PROTEIN-RELATED"/>
    <property type="match status" value="1"/>
</dbReference>
<comment type="subunit">
    <text evidence="5">The glycine cleavage system is composed of four proteins: P, T, L and H.</text>
</comment>
<dbReference type="AlphaFoldDB" id="A0A1I7S7X2"/>
<dbReference type="EMBL" id="CAJFDI010000001">
    <property type="protein sequence ID" value="CAD5210869.1"/>
    <property type="molecule type" value="Genomic_DNA"/>
</dbReference>
<dbReference type="eggNOG" id="KOG3373">
    <property type="taxonomic scope" value="Eukaryota"/>
</dbReference>
<evidence type="ECO:0000313" key="7">
    <source>
        <dbReference type="EMBL" id="CAD5210869.1"/>
    </source>
</evidence>
<evidence type="ECO:0000256" key="3">
    <source>
        <dbReference type="ARBA" id="ARBA00022946"/>
    </source>
</evidence>
<accession>A0A1I7S7X2</accession>
<evidence type="ECO:0000313" key="9">
    <source>
        <dbReference type="Proteomes" id="UP000095284"/>
    </source>
</evidence>
<keyword evidence="3 5" id="KW-0809">Transit peptide</keyword>
<evidence type="ECO:0000256" key="5">
    <source>
        <dbReference type="RuleBase" id="RU364055"/>
    </source>
</evidence>
<reference evidence="8" key="2">
    <citation type="submission" date="2020-08" db="EMBL/GenBank/DDBJ databases">
        <authorList>
            <person name="Kikuchi T."/>
        </authorList>
    </citation>
    <scope>NUCLEOTIDE SEQUENCE</scope>
    <source>
        <strain evidence="7">Ka4C1</strain>
    </source>
</reference>
<name>A0A1I7S7X2_BURXY</name>
<evidence type="ECO:0000256" key="2">
    <source>
        <dbReference type="ARBA" id="ARBA00022823"/>
    </source>
</evidence>
<dbReference type="GO" id="GO:0005960">
    <property type="term" value="C:glycine cleavage complex"/>
    <property type="evidence" value="ECO:0007669"/>
    <property type="project" value="UniProtKB-UniRule"/>
</dbReference>
<sequence length="155" mass="17195">MTSMVFSRFVRSLVRPTQVRQLSMTTGLFDRFYTKKHEYISVDGSKGTVGVSDFAQKSLGDVVYVELAEKGAQVEKGDTAGAIESVKSASDIYSPVSGTITDVNNALDEKPQLINKSPYDEGWLFKIDLKSPEELKDLMDEAAYSKFCEAEESEE</sequence>
<dbReference type="NCBIfam" id="TIGR00527">
    <property type="entry name" value="gcvH"/>
    <property type="match status" value="1"/>
</dbReference>
<dbReference type="Pfam" id="PF01597">
    <property type="entry name" value="GCV_H"/>
    <property type="match status" value="1"/>
</dbReference>
<proteinExistence type="inferred from homology"/>
<dbReference type="InterPro" id="IPR017453">
    <property type="entry name" value="GCV_H_sub"/>
</dbReference>
<dbReference type="SUPFAM" id="SSF51230">
    <property type="entry name" value="Single hybrid motif"/>
    <property type="match status" value="1"/>
</dbReference>
<comment type="similarity">
    <text evidence="1 5">Belongs to the GcvH family.</text>
</comment>
<comment type="cofactor">
    <cofactor evidence="5">
        <name>(R)-lipoate</name>
        <dbReference type="ChEBI" id="CHEBI:83088"/>
    </cofactor>
    <text evidence="5">Binds 1 lipoyl cofactor covalently.</text>
</comment>
<evidence type="ECO:0000256" key="1">
    <source>
        <dbReference type="ARBA" id="ARBA00009249"/>
    </source>
</evidence>
<feature type="modified residue" description="N6-lipoyllysine" evidence="4">
    <location>
        <position position="87"/>
    </location>
</feature>
<keyword evidence="5" id="KW-0496">Mitochondrion</keyword>
<dbReference type="InterPro" id="IPR033753">
    <property type="entry name" value="GCV_H/Fam206"/>
</dbReference>
<dbReference type="GO" id="GO:0019464">
    <property type="term" value="P:glycine decarboxylation via glycine cleavage system"/>
    <property type="evidence" value="ECO:0007669"/>
    <property type="project" value="UniProtKB-UniRule"/>
</dbReference>
<evidence type="ECO:0000313" key="8">
    <source>
        <dbReference type="EMBL" id="CAG9087179.1"/>
    </source>
</evidence>
<dbReference type="InterPro" id="IPR000089">
    <property type="entry name" value="Biotin_lipoyl"/>
</dbReference>
<protein>
    <recommendedName>
        <fullName evidence="5">Glycine cleavage system H protein</fullName>
    </recommendedName>
</protein>
<dbReference type="Proteomes" id="UP000095284">
    <property type="component" value="Unplaced"/>
</dbReference>
<dbReference type="InterPro" id="IPR002930">
    <property type="entry name" value="GCV_H"/>
</dbReference>
<dbReference type="Proteomes" id="UP000582659">
    <property type="component" value="Unassembled WGS sequence"/>
</dbReference>
<comment type="subcellular location">
    <subcellularLocation>
        <location evidence="5">Mitochondrion</location>
    </subcellularLocation>
</comment>
<feature type="domain" description="Lipoyl-binding" evidence="6">
    <location>
        <begin position="46"/>
        <end position="128"/>
    </location>
</feature>
<dbReference type="GO" id="GO:0009249">
    <property type="term" value="P:protein lipoylation"/>
    <property type="evidence" value="ECO:0007669"/>
    <property type="project" value="TreeGrafter"/>
</dbReference>
<evidence type="ECO:0000259" key="6">
    <source>
        <dbReference type="PROSITE" id="PS50968"/>
    </source>
</evidence>
<dbReference type="PROSITE" id="PS00189">
    <property type="entry name" value="LIPOYL"/>
    <property type="match status" value="1"/>
</dbReference>
<dbReference type="CDD" id="cd06848">
    <property type="entry name" value="GCS_H"/>
    <property type="match status" value="1"/>
</dbReference>
<dbReference type="WBParaSite" id="BXY_0911500.1">
    <property type="protein sequence ID" value="BXY_0911500.1"/>
    <property type="gene ID" value="BXY_0911500"/>
</dbReference>
<reference evidence="11" key="1">
    <citation type="submission" date="2016-11" db="UniProtKB">
        <authorList>
            <consortium name="WormBaseParasite"/>
        </authorList>
    </citation>
    <scope>IDENTIFICATION</scope>
</reference>
<dbReference type="InterPro" id="IPR011053">
    <property type="entry name" value="Single_hybrid_motif"/>
</dbReference>
<dbReference type="SMR" id="A0A1I7S7X2"/>
<comment type="function">
    <text evidence="5">The H protein shuttles the methylamine group of glycine from the P protein to the T protein.</text>
</comment>
<evidence type="ECO:0000313" key="10">
    <source>
        <dbReference type="Proteomes" id="UP000659654"/>
    </source>
</evidence>
<dbReference type="PROSITE" id="PS50968">
    <property type="entry name" value="BIOTINYL_LIPOYL"/>
    <property type="match status" value="1"/>
</dbReference>
<evidence type="ECO:0000256" key="4">
    <source>
        <dbReference type="PIRSR" id="PIRSR617453-50"/>
    </source>
</evidence>
<organism evidence="9 11">
    <name type="scientific">Bursaphelenchus xylophilus</name>
    <name type="common">Pinewood nematode worm</name>
    <name type="synonym">Aphelenchoides xylophilus</name>
    <dbReference type="NCBI Taxonomy" id="6326"/>
    <lineage>
        <taxon>Eukaryota</taxon>
        <taxon>Metazoa</taxon>
        <taxon>Ecdysozoa</taxon>
        <taxon>Nematoda</taxon>
        <taxon>Chromadorea</taxon>
        <taxon>Rhabditida</taxon>
        <taxon>Tylenchina</taxon>
        <taxon>Tylenchomorpha</taxon>
        <taxon>Aphelenchoidea</taxon>
        <taxon>Aphelenchoididae</taxon>
        <taxon>Bursaphelenchus</taxon>
    </lineage>
</organism>
<dbReference type="Proteomes" id="UP000659654">
    <property type="component" value="Unassembled WGS sequence"/>
</dbReference>
<dbReference type="Gene3D" id="2.40.50.100">
    <property type="match status" value="1"/>
</dbReference>
<dbReference type="InterPro" id="IPR003016">
    <property type="entry name" value="2-oxoA_DH_lipoyl-BS"/>
</dbReference>